<dbReference type="EMBL" id="AP008232">
    <property type="protein sequence ID" value="BAE73851.1"/>
    <property type="molecule type" value="Genomic_DNA"/>
</dbReference>
<dbReference type="EMBL" id="LN854557">
    <property type="protein sequence ID" value="CRL44298.1"/>
    <property type="molecule type" value="Genomic_DNA"/>
</dbReference>
<feature type="compositionally biased region" description="Low complexity" evidence="1">
    <location>
        <begin position="77"/>
        <end position="100"/>
    </location>
</feature>
<dbReference type="HOGENOM" id="CLU_408765_0_0_6"/>
<evidence type="ECO:0000313" key="4">
    <source>
        <dbReference type="Proteomes" id="UP000001932"/>
    </source>
</evidence>
<dbReference type="STRING" id="343509.SG0576"/>
<feature type="compositionally biased region" description="Polar residues" evidence="1">
    <location>
        <begin position="57"/>
        <end position="76"/>
    </location>
</feature>
<feature type="compositionally biased region" description="Polar residues" evidence="1">
    <location>
        <begin position="30"/>
        <end position="40"/>
    </location>
</feature>
<organism evidence="2 4">
    <name type="scientific">Sodalis glossinidius (strain morsitans)</name>
    <dbReference type="NCBI Taxonomy" id="343509"/>
    <lineage>
        <taxon>Bacteria</taxon>
        <taxon>Pseudomonadati</taxon>
        <taxon>Pseudomonadota</taxon>
        <taxon>Gammaproteobacteria</taxon>
        <taxon>Enterobacterales</taxon>
        <taxon>Bruguierivoracaceae</taxon>
        <taxon>Sodalis</taxon>
    </lineage>
</organism>
<dbReference type="KEGG" id="sgl:SG0576"/>
<reference evidence="2 4" key="1">
    <citation type="journal article" date="2006" name="Genome Res.">
        <title>Massive genome erosion and functional adaptations provide insights into the symbiotic lifestyle of Sodalis glossinidius in the tsetse host.</title>
        <authorList>
            <person name="Toh H."/>
            <person name="Weiss B.L."/>
            <person name="Perkin S.A.H."/>
            <person name="Yamashita A."/>
            <person name="Oshima K."/>
            <person name="Hattori M."/>
            <person name="Aksoy S."/>
        </authorList>
    </citation>
    <scope>NUCLEOTIDE SEQUENCE [LARGE SCALE GENOMIC DNA]</scope>
    <source>
        <strain evidence="4">morsitans</strain>
        <strain evidence="2">Morsitans</strain>
    </source>
</reference>
<feature type="region of interest" description="Disordered" evidence="1">
    <location>
        <begin position="267"/>
        <end position="386"/>
    </location>
</feature>
<evidence type="ECO:0000313" key="2">
    <source>
        <dbReference type="EMBL" id="BAE73851.1"/>
    </source>
</evidence>
<proteinExistence type="predicted"/>
<evidence type="ECO:0000313" key="5">
    <source>
        <dbReference type="Proteomes" id="UP000245838"/>
    </source>
</evidence>
<feature type="region of interest" description="Disordered" evidence="1">
    <location>
        <begin position="21"/>
        <end position="40"/>
    </location>
</feature>
<dbReference type="Proteomes" id="UP000001932">
    <property type="component" value="Chromosome"/>
</dbReference>
<dbReference type="Proteomes" id="UP000245838">
    <property type="component" value="Chromosome sggmmb4_Chromosome"/>
</dbReference>
<accession>Q2NVH4</accession>
<evidence type="ECO:0000256" key="1">
    <source>
        <dbReference type="SAM" id="MobiDB-lite"/>
    </source>
</evidence>
<feature type="region of interest" description="Disordered" evidence="1">
    <location>
        <begin position="546"/>
        <end position="586"/>
    </location>
</feature>
<name>Q2NVH4_SODGM</name>
<keyword evidence="4" id="KW-1185">Reference proteome</keyword>
<gene>
    <name evidence="2" type="ordered locus">SG0576</name>
    <name evidence="3" type="ORF">SGGMMB4_01316</name>
</gene>
<sequence>MSGTCNIATGKNSFAINLTLPPSENLRKSPLSNTVTSVENSAREIKSLNVQGGARNTVGSGESSSRSTLTAERQGTSSDRSTVEEASSSSSRTANVGSSSERIDERPEVTTARAAFLTRPVQENAFNFLFASHASNLSENERVQLQNDEQGKKTVIISDLLGLESVSGNSWQDLLPQIKGQGNAIFAQVEEKMTANALEAWQAFHPGEAIPNPLPFRHELEMCKTQVRNSLVQLTNMPSDASNQAISGPANQIIDALTTICHTLIPRSPDQPAAANPGPDVTENPATDKGVSFGNIHNQQGDTIHNHYYGTPPGNDNTSGRPSGTVVSEKVTTTEHTSSTILPPGEHHKGVPTAARAAMADMGTQTDSPENVAQEPTRKGAQPPKSIGDDVLDAEMEQPIANDEQFIDSLTLTHTPLKEIKQAKKEVNKDVNVGVAQFYVRAIAHNIAAVKMQVVASVPHSANQPLFTGNLKRSPQPRQEVDYQAGKNSFADLKGVRNLINAWENVAIEESNVPVHPNGLNPESDAGYESTAGSYLSTMYDSETATLNSIDSNGDDVPRNVSRRMSESSAAESGYDSEGDHNSLASTNELDHAPQVQVDETNHPGNKVDSNIVNNVEKGSMVREKMALFNKGNEVKSESIRQNFRWGVEENNRVYTTEAKPMTMPTPDMFKK</sequence>
<dbReference type="AlphaFoldDB" id="Q2NVH4"/>
<protein>
    <submittedName>
        <fullName evidence="2">Uncharacterized protein</fullName>
    </submittedName>
</protein>
<feature type="compositionally biased region" description="Polar residues" evidence="1">
    <location>
        <begin position="314"/>
        <end position="341"/>
    </location>
</feature>
<reference evidence="3 5" key="2">
    <citation type="submission" date="2015-05" db="EMBL/GenBank/DDBJ databases">
        <authorList>
            <person name="Goodhead I."/>
        </authorList>
    </citation>
    <scope>NUCLEOTIDE SEQUENCE [LARGE SCALE GENOMIC DNA]</scope>
    <source>
        <strain evidence="3">B4</strain>
        <strain evidence="5">morsitans</strain>
    </source>
</reference>
<evidence type="ECO:0000313" key="3">
    <source>
        <dbReference type="EMBL" id="CRL44298.1"/>
    </source>
</evidence>
<feature type="region of interest" description="Disordered" evidence="1">
    <location>
        <begin position="49"/>
        <end position="107"/>
    </location>
</feature>